<dbReference type="PROSITE" id="PS50920">
    <property type="entry name" value="SOLCAR"/>
    <property type="match status" value="3"/>
</dbReference>
<evidence type="ECO:0000256" key="1">
    <source>
        <dbReference type="ARBA" id="ARBA00004448"/>
    </source>
</evidence>
<dbReference type="Gene3D" id="1.50.40.10">
    <property type="entry name" value="Mitochondrial carrier domain"/>
    <property type="match status" value="1"/>
</dbReference>
<comment type="similarity">
    <text evidence="2 11">Belongs to the mitochondrial carrier (TC 2.A.29) family.</text>
</comment>
<dbReference type="GO" id="GO:1990547">
    <property type="term" value="P:mitochondrial phosphate ion transmembrane transport"/>
    <property type="evidence" value="ECO:0007669"/>
    <property type="project" value="InterPro"/>
</dbReference>
<feature type="repeat" description="Solcar" evidence="10">
    <location>
        <begin position="71"/>
        <end position="155"/>
    </location>
</feature>
<feature type="repeat" description="Solcar" evidence="10">
    <location>
        <begin position="269"/>
        <end position="347"/>
    </location>
</feature>
<evidence type="ECO:0000256" key="10">
    <source>
        <dbReference type="PROSITE-ProRule" id="PRU00282"/>
    </source>
</evidence>
<dbReference type="InterPro" id="IPR023395">
    <property type="entry name" value="MCP_dom_sf"/>
</dbReference>
<keyword evidence="6" id="KW-0999">Mitochondrion inner membrane</keyword>
<comment type="subcellular location">
    <subcellularLocation>
        <location evidence="1">Mitochondrion inner membrane</location>
        <topology evidence="1">Multi-pass membrane protein</topology>
    </subcellularLocation>
</comment>
<dbReference type="InterPro" id="IPR044677">
    <property type="entry name" value="SLC25A3/Pic2/Mir1-like"/>
</dbReference>
<dbReference type="Proteomes" id="UP000095287">
    <property type="component" value="Unplaced"/>
</dbReference>
<keyword evidence="12" id="KW-1185">Reference proteome</keyword>
<evidence type="ECO:0000256" key="8">
    <source>
        <dbReference type="ARBA" id="ARBA00023128"/>
    </source>
</evidence>
<dbReference type="InterPro" id="IPR018108">
    <property type="entry name" value="MCP_transmembrane"/>
</dbReference>
<evidence type="ECO:0000313" key="12">
    <source>
        <dbReference type="Proteomes" id="UP000095287"/>
    </source>
</evidence>
<keyword evidence="3 11" id="KW-0813">Transport</keyword>
<reference evidence="13" key="1">
    <citation type="submission" date="2016-11" db="UniProtKB">
        <authorList>
            <consortium name="WormBaseParasite"/>
        </authorList>
    </citation>
    <scope>IDENTIFICATION</scope>
</reference>
<evidence type="ECO:0000256" key="7">
    <source>
        <dbReference type="ARBA" id="ARBA00022989"/>
    </source>
</evidence>
<sequence length="376" mass="41698">MEPSPPAADPQPLHGNQLGVRVDKCESATESTTRSSLVPNLLQVKMLDYRNVPTMPKKMGPREEVPFGTFKYTYMSGIAGSLCCGLTNMSVVPLDLIKCRIQVDSVKYPSILSAARVTLREEGVRTMVKGWAATGTGYAFQGFCKFGLYEVFKKKYAQWMGPEHAYTYRTLLYLASASSAEAVADVFLAPFIATKVRMQTTPGSPSQMRRVLPLIYRKEGLAGLYKGLPPLWMRQIPFTTAKFVFFERSLEFLYKHVVPKKRDECTKREQLMVSFAAGCCAGVAAVICSQPPDVIISKLYRDPNATVFSVVRNLGLMGMWTGLVPRILMMGSIAAIQLFTFDSVKLAFKLERPPPPEMPESLKKKLAAASSALHVH</sequence>
<keyword evidence="7" id="KW-1133">Transmembrane helix</keyword>
<evidence type="ECO:0000256" key="11">
    <source>
        <dbReference type="RuleBase" id="RU000488"/>
    </source>
</evidence>
<keyword evidence="4 10" id="KW-0812">Transmembrane</keyword>
<dbReference type="GO" id="GO:0005315">
    <property type="term" value="F:phosphate transmembrane transporter activity"/>
    <property type="evidence" value="ECO:0007669"/>
    <property type="project" value="InterPro"/>
</dbReference>
<evidence type="ECO:0000313" key="13">
    <source>
        <dbReference type="WBParaSite" id="L893_g1019.t1"/>
    </source>
</evidence>
<name>A0A1I7XWJ9_9BILA</name>
<evidence type="ECO:0000256" key="4">
    <source>
        <dbReference type="ARBA" id="ARBA00022692"/>
    </source>
</evidence>
<dbReference type="SUPFAM" id="SSF103506">
    <property type="entry name" value="Mitochondrial carrier"/>
    <property type="match status" value="1"/>
</dbReference>
<evidence type="ECO:0000256" key="5">
    <source>
        <dbReference type="ARBA" id="ARBA00022737"/>
    </source>
</evidence>
<evidence type="ECO:0000256" key="6">
    <source>
        <dbReference type="ARBA" id="ARBA00022792"/>
    </source>
</evidence>
<organism evidence="12 13">
    <name type="scientific">Steinernema glaseri</name>
    <dbReference type="NCBI Taxonomy" id="37863"/>
    <lineage>
        <taxon>Eukaryota</taxon>
        <taxon>Metazoa</taxon>
        <taxon>Ecdysozoa</taxon>
        <taxon>Nematoda</taxon>
        <taxon>Chromadorea</taxon>
        <taxon>Rhabditida</taxon>
        <taxon>Tylenchina</taxon>
        <taxon>Panagrolaimomorpha</taxon>
        <taxon>Strongyloidoidea</taxon>
        <taxon>Steinernematidae</taxon>
        <taxon>Steinernema</taxon>
    </lineage>
</organism>
<feature type="repeat" description="Solcar" evidence="10">
    <location>
        <begin position="168"/>
        <end position="252"/>
    </location>
</feature>
<accession>A0A1I7XWJ9</accession>
<keyword evidence="9 10" id="KW-0472">Membrane</keyword>
<dbReference type="PANTHER" id="PTHR45671">
    <property type="entry name" value="SOLUTE CARRIER FAMILY 25 (MITOCHONDRIAL CARRIER PHOSPHATE CARRIER), MEMBER 3, LIKE-RELATED-RELATED"/>
    <property type="match status" value="1"/>
</dbReference>
<dbReference type="Pfam" id="PF00153">
    <property type="entry name" value="Mito_carr"/>
    <property type="match status" value="3"/>
</dbReference>
<evidence type="ECO:0000256" key="9">
    <source>
        <dbReference type="ARBA" id="ARBA00023136"/>
    </source>
</evidence>
<keyword evidence="8" id="KW-0496">Mitochondrion</keyword>
<keyword evidence="5" id="KW-0677">Repeat</keyword>
<evidence type="ECO:0000256" key="2">
    <source>
        <dbReference type="ARBA" id="ARBA00006375"/>
    </source>
</evidence>
<proteinExistence type="inferred from homology"/>
<dbReference type="GO" id="GO:0005743">
    <property type="term" value="C:mitochondrial inner membrane"/>
    <property type="evidence" value="ECO:0007669"/>
    <property type="project" value="UniProtKB-SubCell"/>
</dbReference>
<dbReference type="WBParaSite" id="L893_g1019.t1">
    <property type="protein sequence ID" value="L893_g1019.t1"/>
    <property type="gene ID" value="L893_g1019"/>
</dbReference>
<dbReference type="AlphaFoldDB" id="A0A1I7XWJ9"/>
<dbReference type="PANTHER" id="PTHR45671:SF10">
    <property type="entry name" value="SOLUTE CARRIER FAMILY 25 MEMBER 3"/>
    <property type="match status" value="1"/>
</dbReference>
<evidence type="ECO:0000256" key="3">
    <source>
        <dbReference type="ARBA" id="ARBA00022448"/>
    </source>
</evidence>
<protein>
    <submittedName>
        <fullName evidence="13">Phosphate carrier protein, mitochondrial</fullName>
    </submittedName>
</protein>